<feature type="region of interest" description="Disordered" evidence="2">
    <location>
        <begin position="124"/>
        <end position="153"/>
    </location>
</feature>
<dbReference type="SUPFAM" id="SSF56672">
    <property type="entry name" value="DNA/RNA polymerases"/>
    <property type="match status" value="1"/>
</dbReference>
<dbReference type="Pfam" id="PF25597">
    <property type="entry name" value="SH3_retrovirus"/>
    <property type="match status" value="1"/>
</dbReference>
<name>A0A4S4KCF6_9AGAM</name>
<evidence type="ECO:0000313" key="4">
    <source>
        <dbReference type="EMBL" id="THG95340.1"/>
    </source>
</evidence>
<keyword evidence="5" id="KW-1185">Reference proteome</keyword>
<dbReference type="Gene3D" id="3.30.420.10">
    <property type="entry name" value="Ribonuclease H-like superfamily/Ribonuclease H"/>
    <property type="match status" value="1"/>
</dbReference>
<sequence>VEDALHKMRNSRNSALTLKDFEDELAAVALVRALPMEYSSFRSALLLLTNFDFKTVKDAFLQEQKNRQPHAADSALALSSAHKVSTPAKPSSQSIVCEFCDIKGHTEAQCFKRRDARESILKQRKEKREKGKERANAAQQETSASAPTSVQSAEFAGNASTHDYTNPHSPLLSDAGSDWIVDTGATCHMTPHRHWFNTYTPNHTPIQLANNQIIYSVGLGSYKSNNESKPSSPPEKVELWEEKAEQAAGLIYQKLEHGMQILVQKYMDDPIKMWGELEKMQHQDNPASRFIAYDQFFSITKKEDESLTALTARVEDALHKMRNSRNSALTLKDFEDELAAVALVRALPMEYSSFRSALLLLTNFDFKTVKDAFLQEQKYWIYMILSLSAASSTRDDKGGEYMPREWDQFCNSEGIHRQHTIRAEPHQNGVAERANRTLVEGITTMLNEAHLPATFWWDAVAAFVHVHNRSPTSAVQGKTPFELWHKSKPDVSHFRVFGCTSYVHVKKDLRRQLESHTQKCVFLGYPAHFKGWTFWNPITCKEVISDSAQFDERVFPGNSRTPVDLQVPSPPETSNPIDPIEQVGVESNSDDDDTVPLPPLPDSPATPTMPPPQNSPPPVTPVTPAHPSTKRERSPSDLPPESAKKPKVQSSAPEWRPRSRPLTSFRDALINPLMDYPGRRIPRPAPEIHPAPQPAPVSDTEPVQVQQSDEEDRDELDLMSEDEMQAEALMFTGLMDFGANAGLEDQYIAFEDAFDYVFKSTNHFQHVFSAEVRKQHGPEPYQWKDIRGRPDAHLWEQAAMEEFISLVENGTFTPVRLPSDRKTIGCRWVFKLKRKADGSVDRYKARLVAKGFSQRPGLEFSQVFAPTAKWAALRAILALAALEDLELYSIDISTAFLNGDLDHDVYMDQPEGFEEYYGAGFVLKLVKAIYGLKQAGRQWHKKLDSVLKGMGFTLVHCDNSIWVYRREDVRIIIPVYVDDMTIAAKSKDQYLFVKEELEKHFKLHDLGPTSFLLGVRVERDRSKRLLSLSQRQYIIDILERFEMSNCTTVTTPLPDGHRLSKAMAPKDAEEIAFMKTVPYRQLVGALMYLAVATRPDISYAVGVLARFSSNPGPGHWKAAKHLCRYLQGTKDMKLTYAPDPHAPELFTTFSDADHGGDEDNRRSTSGMVVKMGTGAISWASRLQTIVTLSTTEAEYISAVQSGQEIIWLRNLLSEFGYEFTGPSTLYVDNQSALAVARNPEHHGRMKHLDLRHYWLRDVVEAGDIDIKYLPTKSMPADIMTKALGRLKVVEMRGMLGLYD</sequence>
<feature type="compositionally biased region" description="Basic and acidic residues" evidence="2">
    <location>
        <begin position="124"/>
        <end position="135"/>
    </location>
</feature>
<feature type="region of interest" description="Disordered" evidence="2">
    <location>
        <begin position="555"/>
        <end position="663"/>
    </location>
</feature>
<evidence type="ECO:0000256" key="1">
    <source>
        <dbReference type="ARBA" id="ARBA00022884"/>
    </source>
</evidence>
<dbReference type="EMBL" id="SGPK01000987">
    <property type="protein sequence ID" value="THG95340.1"/>
    <property type="molecule type" value="Genomic_DNA"/>
</dbReference>
<dbReference type="InterPro" id="IPR012337">
    <property type="entry name" value="RNaseH-like_sf"/>
</dbReference>
<dbReference type="InterPro" id="IPR057670">
    <property type="entry name" value="SH3_retrovirus"/>
</dbReference>
<dbReference type="GO" id="GO:0004190">
    <property type="term" value="F:aspartic-type endopeptidase activity"/>
    <property type="evidence" value="ECO:0007669"/>
    <property type="project" value="UniProtKB-KW"/>
</dbReference>
<feature type="domain" description="Integrase catalytic" evidence="3">
    <location>
        <begin position="305"/>
        <end position="488"/>
    </location>
</feature>
<dbReference type="Pfam" id="PF14223">
    <property type="entry name" value="Retrotran_gag_2"/>
    <property type="match status" value="1"/>
</dbReference>
<organism evidence="4 5">
    <name type="scientific">Phellinidium pouzarii</name>
    <dbReference type="NCBI Taxonomy" id="167371"/>
    <lineage>
        <taxon>Eukaryota</taxon>
        <taxon>Fungi</taxon>
        <taxon>Dikarya</taxon>
        <taxon>Basidiomycota</taxon>
        <taxon>Agaricomycotina</taxon>
        <taxon>Agaricomycetes</taxon>
        <taxon>Hymenochaetales</taxon>
        <taxon>Hymenochaetaceae</taxon>
        <taxon>Phellinidium</taxon>
    </lineage>
</organism>
<evidence type="ECO:0000313" key="5">
    <source>
        <dbReference type="Proteomes" id="UP000308199"/>
    </source>
</evidence>
<dbReference type="InterPro" id="IPR001584">
    <property type="entry name" value="Integrase_cat-core"/>
</dbReference>
<dbReference type="SUPFAM" id="SSF53098">
    <property type="entry name" value="Ribonuclease H-like"/>
    <property type="match status" value="1"/>
</dbReference>
<evidence type="ECO:0000259" key="3">
    <source>
        <dbReference type="PROSITE" id="PS50994"/>
    </source>
</evidence>
<dbReference type="CDD" id="cd09272">
    <property type="entry name" value="RNase_HI_RT_Ty1"/>
    <property type="match status" value="1"/>
</dbReference>
<protein>
    <recommendedName>
        <fullName evidence="3">Integrase catalytic domain-containing protein</fullName>
    </recommendedName>
</protein>
<dbReference type="GO" id="GO:0003723">
    <property type="term" value="F:RNA binding"/>
    <property type="evidence" value="ECO:0007669"/>
    <property type="project" value="UniProtKB-KW"/>
</dbReference>
<keyword evidence="1" id="KW-0694">RNA-binding</keyword>
<dbReference type="PANTHER" id="PTHR11439">
    <property type="entry name" value="GAG-POL-RELATED RETROTRANSPOSON"/>
    <property type="match status" value="1"/>
</dbReference>
<dbReference type="InterPro" id="IPR013103">
    <property type="entry name" value="RVT_2"/>
</dbReference>
<feature type="compositionally biased region" description="Polar residues" evidence="2">
    <location>
        <begin position="137"/>
        <end position="153"/>
    </location>
</feature>
<feature type="compositionally biased region" description="Pro residues" evidence="2">
    <location>
        <begin position="683"/>
        <end position="695"/>
    </location>
</feature>
<gene>
    <name evidence="4" type="ORF">EW145_g7976</name>
</gene>
<dbReference type="GO" id="GO:0005634">
    <property type="term" value="C:nucleus"/>
    <property type="evidence" value="ECO:0007669"/>
    <property type="project" value="UniProtKB-ARBA"/>
</dbReference>
<feature type="region of interest" description="Disordered" evidence="2">
    <location>
        <begin position="675"/>
        <end position="715"/>
    </location>
</feature>
<dbReference type="Proteomes" id="UP000308199">
    <property type="component" value="Unassembled WGS sequence"/>
</dbReference>
<dbReference type="GO" id="GO:0015074">
    <property type="term" value="P:DNA integration"/>
    <property type="evidence" value="ECO:0007669"/>
    <property type="project" value="InterPro"/>
</dbReference>
<accession>A0A4S4KCF6</accession>
<evidence type="ECO:0000256" key="2">
    <source>
        <dbReference type="SAM" id="MobiDB-lite"/>
    </source>
</evidence>
<feature type="compositionally biased region" description="Pro residues" evidence="2">
    <location>
        <begin position="596"/>
        <end position="621"/>
    </location>
</feature>
<dbReference type="PANTHER" id="PTHR11439:SF483">
    <property type="entry name" value="PEPTIDE SYNTHASE GLIP-LIKE, PUTATIVE (AFU_ORTHOLOGUE AFUA_3G12920)-RELATED"/>
    <property type="match status" value="1"/>
</dbReference>
<feature type="non-terminal residue" evidence="4">
    <location>
        <position position="1"/>
    </location>
</feature>
<dbReference type="InterPro" id="IPR043502">
    <property type="entry name" value="DNA/RNA_pol_sf"/>
</dbReference>
<dbReference type="Pfam" id="PF07727">
    <property type="entry name" value="RVT_2"/>
    <property type="match status" value="1"/>
</dbReference>
<reference evidence="4 5" key="1">
    <citation type="submission" date="2019-02" db="EMBL/GenBank/DDBJ databases">
        <title>Genome sequencing of the rare red list fungi Phellinidium pouzarii.</title>
        <authorList>
            <person name="Buettner E."/>
            <person name="Kellner H."/>
        </authorList>
    </citation>
    <scope>NUCLEOTIDE SEQUENCE [LARGE SCALE GENOMIC DNA]</scope>
    <source>
        <strain evidence="4 5">DSM 108285</strain>
    </source>
</reference>
<proteinExistence type="predicted"/>
<dbReference type="InterPro" id="IPR036397">
    <property type="entry name" value="RNaseH_sf"/>
</dbReference>
<dbReference type="OrthoDB" id="3344688at2759"/>
<dbReference type="PROSITE" id="PS50994">
    <property type="entry name" value="INTEGRASE"/>
    <property type="match status" value="1"/>
</dbReference>
<comment type="caution">
    <text evidence="4">The sequence shown here is derived from an EMBL/GenBank/DDBJ whole genome shotgun (WGS) entry which is preliminary data.</text>
</comment>